<dbReference type="EMBL" id="BTSX01000005">
    <property type="protein sequence ID" value="GMS98907.1"/>
    <property type="molecule type" value="Genomic_DNA"/>
</dbReference>
<comment type="caution">
    <text evidence="2">The sequence shown here is derived from an EMBL/GenBank/DDBJ whole genome shotgun (WGS) entry which is preliminary data.</text>
</comment>
<name>A0AAV5TX08_9BILA</name>
<feature type="transmembrane region" description="Helical" evidence="1">
    <location>
        <begin position="111"/>
        <end position="134"/>
    </location>
</feature>
<evidence type="ECO:0000313" key="2">
    <source>
        <dbReference type="EMBL" id="GMS98907.1"/>
    </source>
</evidence>
<dbReference type="Proteomes" id="UP001432027">
    <property type="component" value="Unassembled WGS sequence"/>
</dbReference>
<feature type="non-terminal residue" evidence="2">
    <location>
        <position position="1"/>
    </location>
</feature>
<reference evidence="2" key="1">
    <citation type="submission" date="2023-10" db="EMBL/GenBank/DDBJ databases">
        <title>Genome assembly of Pristionchus species.</title>
        <authorList>
            <person name="Yoshida K."/>
            <person name="Sommer R.J."/>
        </authorList>
    </citation>
    <scope>NUCLEOTIDE SEQUENCE</scope>
    <source>
        <strain evidence="2">RS0144</strain>
    </source>
</reference>
<accession>A0AAV5TX08</accession>
<feature type="non-terminal residue" evidence="2">
    <location>
        <position position="182"/>
    </location>
</feature>
<evidence type="ECO:0000313" key="3">
    <source>
        <dbReference type="Proteomes" id="UP001432027"/>
    </source>
</evidence>
<feature type="transmembrane region" description="Helical" evidence="1">
    <location>
        <begin position="75"/>
        <end position="91"/>
    </location>
</feature>
<sequence length="182" mass="20847">IYSVLTVISFQIVGQFKFSEKYWTVYIFKTAFGVNMFGSKGATLGKPYIAIHQYLVIRSREFSEKKWTASVMRRLMLLQFVISVVLTAPVWPASYAYQKDVIIALEPLNTLILKVSSVVTYLLYIMCNGLLLVLTSRELLRLRGYLKEDAATTRSIMTQQRNMFIIVSVCSLSHLIKTLQQV</sequence>
<evidence type="ECO:0008006" key="4">
    <source>
        <dbReference type="Google" id="ProtNLM"/>
    </source>
</evidence>
<keyword evidence="3" id="KW-1185">Reference proteome</keyword>
<dbReference type="AlphaFoldDB" id="A0AAV5TX08"/>
<keyword evidence="1" id="KW-0812">Transmembrane</keyword>
<gene>
    <name evidence="2" type="ORF">PENTCL1PPCAC_21082</name>
</gene>
<keyword evidence="1" id="KW-0472">Membrane</keyword>
<protein>
    <recommendedName>
        <fullName evidence="4">G protein-coupled receptor</fullName>
    </recommendedName>
</protein>
<dbReference type="PANTHER" id="PTHR31552:SF31">
    <property type="entry name" value="SERPENTINE RECEPTOR CLASS GAMMA"/>
    <property type="match status" value="1"/>
</dbReference>
<evidence type="ECO:0000256" key="1">
    <source>
        <dbReference type="SAM" id="Phobius"/>
    </source>
</evidence>
<proteinExistence type="predicted"/>
<dbReference type="PANTHER" id="PTHR31552">
    <property type="entry name" value="SERPENTINE RECEPTOR CLASS GAMMA"/>
    <property type="match status" value="1"/>
</dbReference>
<organism evidence="2 3">
    <name type="scientific">Pristionchus entomophagus</name>
    <dbReference type="NCBI Taxonomy" id="358040"/>
    <lineage>
        <taxon>Eukaryota</taxon>
        <taxon>Metazoa</taxon>
        <taxon>Ecdysozoa</taxon>
        <taxon>Nematoda</taxon>
        <taxon>Chromadorea</taxon>
        <taxon>Rhabditida</taxon>
        <taxon>Rhabditina</taxon>
        <taxon>Diplogasteromorpha</taxon>
        <taxon>Diplogasteroidea</taxon>
        <taxon>Neodiplogasteridae</taxon>
        <taxon>Pristionchus</taxon>
    </lineage>
</organism>
<keyword evidence="1" id="KW-1133">Transmembrane helix</keyword>